<dbReference type="GO" id="GO:0005737">
    <property type="term" value="C:cytoplasm"/>
    <property type="evidence" value="ECO:0007669"/>
    <property type="project" value="TreeGrafter"/>
</dbReference>
<protein>
    <submittedName>
        <fullName evidence="4">Methionine gamma-lyase</fullName>
        <ecNumber evidence="4">4.4.1.11</ecNumber>
    </submittedName>
</protein>
<gene>
    <name evidence="4" type="ORF">MNBD_CHLOROFLEXI01-1669</name>
</gene>
<organism evidence="4">
    <name type="scientific">hydrothermal vent metagenome</name>
    <dbReference type="NCBI Taxonomy" id="652676"/>
    <lineage>
        <taxon>unclassified sequences</taxon>
        <taxon>metagenomes</taxon>
        <taxon>ecological metagenomes</taxon>
    </lineage>
</organism>
<dbReference type="PIRSF" id="PIRSF001434">
    <property type="entry name" value="CGS"/>
    <property type="match status" value="1"/>
</dbReference>
<dbReference type="Gene3D" id="3.90.1150.10">
    <property type="entry name" value="Aspartate Aminotransferase, domain 1"/>
    <property type="match status" value="1"/>
</dbReference>
<dbReference type="InterPro" id="IPR015422">
    <property type="entry name" value="PyrdxlP-dep_Trfase_small"/>
</dbReference>
<dbReference type="GO" id="GO:0030170">
    <property type="term" value="F:pyridoxal phosphate binding"/>
    <property type="evidence" value="ECO:0007669"/>
    <property type="project" value="InterPro"/>
</dbReference>
<reference evidence="4" key="1">
    <citation type="submission" date="2018-06" db="EMBL/GenBank/DDBJ databases">
        <authorList>
            <person name="Zhirakovskaya E."/>
        </authorList>
    </citation>
    <scope>NUCLEOTIDE SEQUENCE</scope>
</reference>
<dbReference type="EMBL" id="UOEU01000106">
    <property type="protein sequence ID" value="VAW30881.1"/>
    <property type="molecule type" value="Genomic_DNA"/>
</dbReference>
<dbReference type="InterPro" id="IPR015424">
    <property type="entry name" value="PyrdxlP-dep_Trfase"/>
</dbReference>
<dbReference type="InterPro" id="IPR054542">
    <property type="entry name" value="Cys_met_metab_PP"/>
</dbReference>
<keyword evidence="2" id="KW-0663">Pyridoxal phosphate</keyword>
<dbReference type="FunFam" id="3.90.1150.10:FF:000008">
    <property type="entry name" value="Cystathionine gamma-synthase"/>
    <property type="match status" value="1"/>
</dbReference>
<sequence>MTKHQFATAAIHAGEIHDPQGAHIAPIYQTSTFTFADMAAVEAYATGEAPGYIYSRGGHPNRAALAQKLATLEGYKLIQEAQEAGKNDPVVGAEIFSSGMAAISAALMGLAQAGDHIITQKVLYGSADHLIAEVLPQYGITVSRIDGLDTDKLAQALEAHPNTTAVYLETPANPTMKLIDITAVCQAAHAHNAKVVIDNTFATPALQRPLELGADVIVHSTTKYIGGHGTIIGGAVVSRDIELLEEKIGMLIRYLGGVPSPFDCWLTNLGLKTLPLRMEKHSANGMAVAQFLEGHERITAVHYPGLPSFPQHDLAKKQMNSFGGMIAFEVAGGYDAATRMLGQVKLCALAVSLGNIDSLIEHPASMTHRDMGPEHRVQIGITDGLIRFSVGLEAADDIIADLAQALTY</sequence>
<dbReference type="Pfam" id="PF01053">
    <property type="entry name" value="Cys_Met_Meta_PP"/>
    <property type="match status" value="1"/>
</dbReference>
<dbReference type="Gene3D" id="3.40.640.10">
    <property type="entry name" value="Type I PLP-dependent aspartate aminotransferase-like (Major domain)"/>
    <property type="match status" value="1"/>
</dbReference>
<keyword evidence="3 4" id="KW-0456">Lyase</keyword>
<comment type="cofactor">
    <cofactor evidence="1">
        <name>pyridoxal 5'-phosphate</name>
        <dbReference type="ChEBI" id="CHEBI:597326"/>
    </cofactor>
</comment>
<dbReference type="InterPro" id="IPR015421">
    <property type="entry name" value="PyrdxlP-dep_Trfase_major"/>
</dbReference>
<dbReference type="FunFam" id="3.40.640.10:FF:000046">
    <property type="entry name" value="Cystathionine gamma-lyase"/>
    <property type="match status" value="1"/>
</dbReference>
<dbReference type="InterPro" id="IPR000277">
    <property type="entry name" value="Cys/Met-Metab_PyrdxlP-dep_enz"/>
</dbReference>
<evidence type="ECO:0000256" key="2">
    <source>
        <dbReference type="ARBA" id="ARBA00022898"/>
    </source>
</evidence>
<dbReference type="GO" id="GO:0018826">
    <property type="term" value="F:methionine gamma-lyase activity"/>
    <property type="evidence" value="ECO:0007669"/>
    <property type="project" value="UniProtKB-EC"/>
</dbReference>
<evidence type="ECO:0000256" key="1">
    <source>
        <dbReference type="ARBA" id="ARBA00001933"/>
    </source>
</evidence>
<dbReference type="PANTHER" id="PTHR11808:SF80">
    <property type="entry name" value="CYSTATHIONINE GAMMA-LYASE"/>
    <property type="match status" value="1"/>
</dbReference>
<name>A0A3B0UIG8_9ZZZZ</name>
<accession>A0A3B0UIG8</accession>
<proteinExistence type="predicted"/>
<dbReference type="SUPFAM" id="SSF53383">
    <property type="entry name" value="PLP-dependent transferases"/>
    <property type="match status" value="1"/>
</dbReference>
<dbReference type="EC" id="4.4.1.11" evidence="4"/>
<evidence type="ECO:0000313" key="4">
    <source>
        <dbReference type="EMBL" id="VAW30881.1"/>
    </source>
</evidence>
<dbReference type="GO" id="GO:0019346">
    <property type="term" value="P:transsulfuration"/>
    <property type="evidence" value="ECO:0007669"/>
    <property type="project" value="InterPro"/>
</dbReference>
<dbReference type="PANTHER" id="PTHR11808">
    <property type="entry name" value="TRANS-SULFURATION ENZYME FAMILY MEMBER"/>
    <property type="match status" value="1"/>
</dbReference>
<evidence type="ECO:0000256" key="3">
    <source>
        <dbReference type="ARBA" id="ARBA00023239"/>
    </source>
</evidence>
<dbReference type="CDD" id="cd00614">
    <property type="entry name" value="CGS_like"/>
    <property type="match status" value="1"/>
</dbReference>
<dbReference type="AlphaFoldDB" id="A0A3B0UIG8"/>
<dbReference type="PROSITE" id="PS00868">
    <property type="entry name" value="CYS_MET_METAB_PP"/>
    <property type="match status" value="1"/>
</dbReference>